<feature type="transmembrane region" description="Helical" evidence="9">
    <location>
        <begin position="60"/>
        <end position="81"/>
    </location>
</feature>
<keyword evidence="3" id="KW-1003">Cell membrane</keyword>
<comment type="caution">
    <text evidence="10">The sequence shown here is derived from an EMBL/GenBank/DDBJ whole genome shotgun (WGS) entry which is preliminary data.</text>
</comment>
<dbReference type="GO" id="GO:0005886">
    <property type="term" value="C:plasma membrane"/>
    <property type="evidence" value="ECO:0007669"/>
    <property type="project" value="UniProtKB-SubCell"/>
</dbReference>
<keyword evidence="5 9" id="KW-1133">Transmembrane helix</keyword>
<reference evidence="10 11" key="2">
    <citation type="submission" date="2016-12" db="EMBL/GenBank/DDBJ databases">
        <title>Draft Genome Sequence of Cystobacter ferrugineus Strain Cbfe23.</title>
        <authorList>
            <person name="Akbar S."/>
            <person name="Dowd S.E."/>
            <person name="Stevens D.C."/>
        </authorList>
    </citation>
    <scope>NUCLEOTIDE SEQUENCE [LARGE SCALE GENOMIC DNA]</scope>
    <source>
        <strain evidence="10 11">Cbfe23</strain>
    </source>
</reference>
<accession>A0A1L9AUQ5</accession>
<evidence type="ECO:0000256" key="8">
    <source>
        <dbReference type="RuleBase" id="RU003942"/>
    </source>
</evidence>
<dbReference type="OrthoDB" id="21828at2"/>
<evidence type="ECO:0000313" key="11">
    <source>
        <dbReference type="Proteomes" id="UP000182229"/>
    </source>
</evidence>
<evidence type="ECO:0000256" key="6">
    <source>
        <dbReference type="ARBA" id="ARBA00023136"/>
    </source>
</evidence>
<feature type="transmembrane region" description="Helical" evidence="9">
    <location>
        <begin position="87"/>
        <end position="105"/>
    </location>
</feature>
<dbReference type="PANTHER" id="PTHR30561">
    <property type="entry name" value="SMR FAMILY PROTON-DEPENDENT DRUG EFFLUX TRANSPORTER SUGE"/>
    <property type="match status" value="1"/>
</dbReference>
<dbReference type="InterPro" id="IPR037185">
    <property type="entry name" value="EmrE-like"/>
</dbReference>
<evidence type="ECO:0008006" key="12">
    <source>
        <dbReference type="Google" id="ProtNLM"/>
    </source>
</evidence>
<dbReference type="SUPFAM" id="SSF103481">
    <property type="entry name" value="Multidrug resistance efflux transporter EmrE"/>
    <property type="match status" value="1"/>
</dbReference>
<keyword evidence="6 9" id="KW-0472">Membrane</keyword>
<organism evidence="10 11">
    <name type="scientific">Cystobacter ferrugineus</name>
    <dbReference type="NCBI Taxonomy" id="83449"/>
    <lineage>
        <taxon>Bacteria</taxon>
        <taxon>Pseudomonadati</taxon>
        <taxon>Myxococcota</taxon>
        <taxon>Myxococcia</taxon>
        <taxon>Myxococcales</taxon>
        <taxon>Cystobacterineae</taxon>
        <taxon>Archangiaceae</taxon>
        <taxon>Cystobacter</taxon>
    </lineage>
</organism>
<evidence type="ECO:0000256" key="1">
    <source>
        <dbReference type="ARBA" id="ARBA00004651"/>
    </source>
</evidence>
<proteinExistence type="inferred from homology"/>
<dbReference type="STRING" id="83449.BON30_46875"/>
<evidence type="ECO:0000256" key="2">
    <source>
        <dbReference type="ARBA" id="ARBA00022448"/>
    </source>
</evidence>
<dbReference type="PANTHER" id="PTHR30561:SF1">
    <property type="entry name" value="MULTIDRUG TRANSPORTER EMRE"/>
    <property type="match status" value="1"/>
</dbReference>
<keyword evidence="11" id="KW-1185">Reference proteome</keyword>
<dbReference type="RefSeq" id="WP_071905171.1">
    <property type="nucleotide sequence ID" value="NZ_MPIN01000028.1"/>
</dbReference>
<sequence length="106" mass="11186">MSARNVVLLLFTAVCFAGGGIFMKLSEGVSRPLPTLAFLALFLLGAVLQAFALRQADLGVVYVAVLGLEAALTLVFSVALFHESLSPRRLVAVLLILCGVVLLRGD</sequence>
<dbReference type="AlphaFoldDB" id="A0A1L9AUQ5"/>
<evidence type="ECO:0000313" key="10">
    <source>
        <dbReference type="EMBL" id="OJH33748.1"/>
    </source>
</evidence>
<comment type="subcellular location">
    <subcellularLocation>
        <location evidence="1 8">Cell membrane</location>
        <topology evidence="1 8">Multi-pass membrane protein</topology>
    </subcellularLocation>
</comment>
<comment type="similarity">
    <text evidence="7 8">Belongs to the drug/metabolite transporter (DMT) superfamily. Small multidrug resistance (SMR) (TC 2.A.7.1) family.</text>
</comment>
<protein>
    <recommendedName>
        <fullName evidence="12">Small multidrug resistance protein</fullName>
    </recommendedName>
</protein>
<gene>
    <name evidence="10" type="ORF">BON30_46875</name>
</gene>
<dbReference type="Pfam" id="PF00893">
    <property type="entry name" value="Multi_Drug_Res"/>
    <property type="match status" value="1"/>
</dbReference>
<evidence type="ECO:0000256" key="9">
    <source>
        <dbReference type="SAM" id="Phobius"/>
    </source>
</evidence>
<evidence type="ECO:0000256" key="7">
    <source>
        <dbReference type="ARBA" id="ARBA00038032"/>
    </source>
</evidence>
<keyword evidence="2" id="KW-0813">Transport</keyword>
<dbReference type="InterPro" id="IPR045324">
    <property type="entry name" value="Small_multidrug_res"/>
</dbReference>
<evidence type="ECO:0000256" key="5">
    <source>
        <dbReference type="ARBA" id="ARBA00022989"/>
    </source>
</evidence>
<dbReference type="InterPro" id="IPR000390">
    <property type="entry name" value="Small_drug/metabolite_transptr"/>
</dbReference>
<name>A0A1L9AUQ5_9BACT</name>
<dbReference type="EMBL" id="MPIN01000028">
    <property type="protein sequence ID" value="OJH33748.1"/>
    <property type="molecule type" value="Genomic_DNA"/>
</dbReference>
<dbReference type="GO" id="GO:0022857">
    <property type="term" value="F:transmembrane transporter activity"/>
    <property type="evidence" value="ECO:0007669"/>
    <property type="project" value="InterPro"/>
</dbReference>
<feature type="transmembrane region" description="Helical" evidence="9">
    <location>
        <begin position="33"/>
        <end position="53"/>
    </location>
</feature>
<dbReference type="Proteomes" id="UP000182229">
    <property type="component" value="Unassembled WGS sequence"/>
</dbReference>
<dbReference type="Gene3D" id="1.10.3730.20">
    <property type="match status" value="1"/>
</dbReference>
<evidence type="ECO:0000256" key="4">
    <source>
        <dbReference type="ARBA" id="ARBA00022692"/>
    </source>
</evidence>
<keyword evidence="4 8" id="KW-0812">Transmembrane</keyword>
<reference evidence="11" key="1">
    <citation type="submission" date="2016-11" db="EMBL/GenBank/DDBJ databases">
        <authorList>
            <person name="Shukria A."/>
            <person name="Stevens D.C."/>
        </authorList>
    </citation>
    <scope>NUCLEOTIDE SEQUENCE [LARGE SCALE GENOMIC DNA]</scope>
    <source>
        <strain evidence="11">Cbfe23</strain>
    </source>
</reference>
<evidence type="ECO:0000256" key="3">
    <source>
        <dbReference type="ARBA" id="ARBA00022475"/>
    </source>
</evidence>